<dbReference type="EMBL" id="AJYA01000024">
    <property type="protein sequence ID" value="EIM75977.1"/>
    <property type="molecule type" value="Genomic_DNA"/>
</dbReference>
<name>I5C2C5_9BACT</name>
<evidence type="ECO:0000313" key="1">
    <source>
        <dbReference type="EMBL" id="EIM75977.1"/>
    </source>
</evidence>
<dbReference type="PANTHER" id="PTHR17985">
    <property type="entry name" value="SER/THR-RICH PROTEIN T10 IN DGCR REGION"/>
    <property type="match status" value="1"/>
</dbReference>
<dbReference type="Proteomes" id="UP000005551">
    <property type="component" value="Unassembled WGS sequence"/>
</dbReference>
<dbReference type="STRING" id="1189621.A3SI_11409"/>
<protein>
    <recommendedName>
        <fullName evidence="3">NRDE family protein</fullName>
    </recommendedName>
</protein>
<keyword evidence="2" id="KW-1185">Reference proteome</keyword>
<dbReference type="Pfam" id="PF05742">
    <property type="entry name" value="TANGO2"/>
    <property type="match status" value="1"/>
</dbReference>
<comment type="caution">
    <text evidence="1">The sequence shown here is derived from an EMBL/GenBank/DDBJ whole genome shotgun (WGS) entry which is preliminary data.</text>
</comment>
<dbReference type="RefSeq" id="WP_009055331.1">
    <property type="nucleotide sequence ID" value="NZ_AJYA01000024.1"/>
</dbReference>
<proteinExistence type="predicted"/>
<dbReference type="PANTHER" id="PTHR17985:SF8">
    <property type="entry name" value="TRANSPORT AND GOLGI ORGANIZATION PROTEIN 2 HOMOLOG"/>
    <property type="match status" value="1"/>
</dbReference>
<dbReference type="PATRIC" id="fig|1189621.3.peg.2377"/>
<dbReference type="OrthoDB" id="4380123at2"/>
<gene>
    <name evidence="1" type="ORF">A3SI_11409</name>
</gene>
<organism evidence="1 2">
    <name type="scientific">Nitritalea halalkaliphila LW7</name>
    <dbReference type="NCBI Taxonomy" id="1189621"/>
    <lineage>
        <taxon>Bacteria</taxon>
        <taxon>Pseudomonadati</taxon>
        <taxon>Bacteroidota</taxon>
        <taxon>Cytophagia</taxon>
        <taxon>Cytophagales</taxon>
        <taxon>Cyclobacteriaceae</taxon>
        <taxon>Nitritalea</taxon>
    </lineage>
</organism>
<reference evidence="1 2" key="1">
    <citation type="submission" date="2012-05" db="EMBL/GenBank/DDBJ databases">
        <title>Genome sequence of Nitritalea halalkaliphila LW7.</title>
        <authorList>
            <person name="Jangir P.K."/>
            <person name="Singh A."/>
            <person name="Shivaji S."/>
            <person name="Sharma R."/>
        </authorList>
    </citation>
    <scope>NUCLEOTIDE SEQUENCE [LARGE SCALE GENOMIC DNA]</scope>
    <source>
        <strain evidence="1 2">LW7</strain>
    </source>
</reference>
<evidence type="ECO:0008006" key="3">
    <source>
        <dbReference type="Google" id="ProtNLM"/>
    </source>
</evidence>
<dbReference type="InterPro" id="IPR008551">
    <property type="entry name" value="TANGO2"/>
</dbReference>
<sequence>MCLIGFKWQNHPGHPLVLVGNRDEFFDRPTQALHRWPSGMFAGKDLKAGGTWMGFHPNGRFAYLTNYRDLRRPVQGALTRGDLVRDFVEGNLKPEAYLKRIAQRQERYEGFNLLVGTPEELYYLSNYGDAISRLAPGTYGLSNGLLNNDWSKVRRIQEDLEALPEQPYLEDLLQLAGGQNVDPDHLLPDTGASLHQERQLSAQFIRLDDYYGTVSTTAVLWREDGQVELLERAYLGQQTRIQEAHVRFQIKKSRA</sequence>
<evidence type="ECO:0000313" key="2">
    <source>
        <dbReference type="Proteomes" id="UP000005551"/>
    </source>
</evidence>
<accession>I5C2C5</accession>
<dbReference type="AlphaFoldDB" id="I5C2C5"/>